<sequence>MEYRHFIFLGGGNELFAYDFVTPLTIDVTTTLGKIIESFRALNEAGVSSQRFNLTSPTLSAVIAYDPYFEQFEFVPTWAEFLQRVADWNHITLPQDSPAIQAAIELLDKDDSHVDSEKGAAEA</sequence>
<protein>
    <submittedName>
        <fullName evidence="1">Uncharacterized protein</fullName>
    </submittedName>
</protein>
<dbReference type="RefSeq" id="WP_054680648.1">
    <property type="nucleotide sequence ID" value="NZ_AYYO01000029.1"/>
</dbReference>
<comment type="caution">
    <text evidence="1">The sequence shown here is derived from an EMBL/GenBank/DDBJ whole genome shotgun (WGS) entry which is preliminary data.</text>
</comment>
<dbReference type="AlphaFoldDB" id="A0A0R1ZLH3"/>
<evidence type="ECO:0000313" key="1">
    <source>
        <dbReference type="EMBL" id="KRM55202.1"/>
    </source>
</evidence>
<organism evidence="1 2">
    <name type="scientific">Lacticaseibacillus sharpeae JCM 1186 = DSM 20505</name>
    <dbReference type="NCBI Taxonomy" id="1291052"/>
    <lineage>
        <taxon>Bacteria</taxon>
        <taxon>Bacillati</taxon>
        <taxon>Bacillota</taxon>
        <taxon>Bacilli</taxon>
        <taxon>Lactobacillales</taxon>
        <taxon>Lactobacillaceae</taxon>
        <taxon>Lacticaseibacillus</taxon>
    </lineage>
</organism>
<name>A0A0R1ZLH3_9LACO</name>
<proteinExistence type="predicted"/>
<accession>A0A0R1ZLH3</accession>
<dbReference type="PATRIC" id="fig|1291052.5.peg.1571"/>
<reference evidence="1 2" key="1">
    <citation type="journal article" date="2015" name="Genome Announc.">
        <title>Expanding the biotechnology potential of lactobacilli through comparative genomics of 213 strains and associated genera.</title>
        <authorList>
            <person name="Sun Z."/>
            <person name="Harris H.M."/>
            <person name="McCann A."/>
            <person name="Guo C."/>
            <person name="Argimon S."/>
            <person name="Zhang W."/>
            <person name="Yang X."/>
            <person name="Jeffery I.B."/>
            <person name="Cooney J.C."/>
            <person name="Kagawa T.F."/>
            <person name="Liu W."/>
            <person name="Song Y."/>
            <person name="Salvetti E."/>
            <person name="Wrobel A."/>
            <person name="Rasinkangas P."/>
            <person name="Parkhill J."/>
            <person name="Rea M.C."/>
            <person name="O'Sullivan O."/>
            <person name="Ritari J."/>
            <person name="Douillard F.P."/>
            <person name="Paul Ross R."/>
            <person name="Yang R."/>
            <person name="Briner A.E."/>
            <person name="Felis G.E."/>
            <person name="de Vos W.M."/>
            <person name="Barrangou R."/>
            <person name="Klaenhammer T.R."/>
            <person name="Caufield P.W."/>
            <person name="Cui Y."/>
            <person name="Zhang H."/>
            <person name="O'Toole P.W."/>
        </authorList>
    </citation>
    <scope>NUCLEOTIDE SEQUENCE [LARGE SCALE GENOMIC DNA]</scope>
    <source>
        <strain evidence="1 2">DSM 20505</strain>
    </source>
</reference>
<gene>
    <name evidence="1" type="ORF">FC18_GL001546</name>
</gene>
<keyword evidence="2" id="KW-1185">Reference proteome</keyword>
<dbReference type="EMBL" id="AYYO01000029">
    <property type="protein sequence ID" value="KRM55202.1"/>
    <property type="molecule type" value="Genomic_DNA"/>
</dbReference>
<evidence type="ECO:0000313" key="2">
    <source>
        <dbReference type="Proteomes" id="UP000051679"/>
    </source>
</evidence>
<dbReference type="Proteomes" id="UP000051679">
    <property type="component" value="Unassembled WGS sequence"/>
</dbReference>